<dbReference type="InterPro" id="IPR005630">
    <property type="entry name" value="Terpene_synthase_metal-bd"/>
</dbReference>
<dbReference type="FunFam" id="1.10.600.10:FF:000007">
    <property type="entry name" value="Isoprene synthase, chloroplastic"/>
    <property type="match status" value="1"/>
</dbReference>
<evidence type="ECO:0000256" key="1">
    <source>
        <dbReference type="ARBA" id="ARBA00001946"/>
    </source>
</evidence>
<evidence type="ECO:0000313" key="6">
    <source>
        <dbReference type="EMBL" id="ATY48639.1"/>
    </source>
</evidence>
<proteinExistence type="evidence at transcript level"/>
<dbReference type="GO" id="GO:0016102">
    <property type="term" value="P:diterpenoid biosynthetic process"/>
    <property type="evidence" value="ECO:0007669"/>
    <property type="project" value="InterPro"/>
</dbReference>
<dbReference type="FunFam" id="1.50.10.130:FF:000001">
    <property type="entry name" value="Isoprene synthase, chloroplastic"/>
    <property type="match status" value="1"/>
</dbReference>
<sequence>MATINFIMAHAAIVRKRPNKSICHFVRKRVTCSSTPLSGAETATGANRPDSTIKIGDEISAGRRSGNYEPPTWDFDYVQSLSNHYTEEKYSRRAKELVAQVKKLLQEELKEPIQQLELIDDLQRMGISYHFKDKIKEILNSIYDDNHHRQDCKNSEIEADLYSTALKFRLLRQHGFTSSEEVFDCFKNDNGDFKASLADDTRGLLQLYEASFLLMEGEETLEKAKEFATKFLQKNLYDEGKQGMLIDDNLLSLVHRALEIPIHHRTQRLNARWSINAYGNRSDKNPVVHELAKLDFNLLQATFQQELKHVSRWWKQTGLAEKLPFARDRLVECYFWTIGWLYEPQYVFARSAATKFVALINVIDDIYDIYGTLEELHLFQDAIQRWDIEAIGQLPQYMQLCFLALDNFINEIGYHVLKEQGFLAIPYLRKSWQDLCTSYFQEAKWYYAGYVPTLEEYIGNARISISSFLALSHTYFLVANPIEKEVLESLYNDPDLSRYSSVIFRLEDDLGTSLDELKRGDVPKAIECYMNESGANRDEAQKHIEFLIWDTWKKLNKEQVANSLFPQFLCRNAVDLCRTAQLMYQHGDGHRISTLLFEPIL</sequence>
<organism evidence="6">
    <name type="scientific">Phyla dulcis</name>
    <name type="common">Aztec sweet herb</name>
    <name type="synonym">Lippia dulcis</name>
    <dbReference type="NCBI Taxonomy" id="542674"/>
    <lineage>
        <taxon>Eukaryota</taxon>
        <taxon>Viridiplantae</taxon>
        <taxon>Streptophyta</taxon>
        <taxon>Embryophyta</taxon>
        <taxon>Tracheophyta</taxon>
        <taxon>Spermatophyta</taxon>
        <taxon>Magnoliopsida</taxon>
        <taxon>eudicotyledons</taxon>
        <taxon>Gunneridae</taxon>
        <taxon>Pentapetalae</taxon>
        <taxon>asterids</taxon>
        <taxon>lamiids</taxon>
        <taxon>Lamiales</taxon>
        <taxon>Verbenaceae</taxon>
        <taxon>Lantaneae</taxon>
        <taxon>Phyla</taxon>
    </lineage>
</organism>
<dbReference type="Pfam" id="PF01397">
    <property type="entry name" value="Terpene_synth"/>
    <property type="match status" value="1"/>
</dbReference>
<dbReference type="Gene3D" id="1.10.600.10">
    <property type="entry name" value="Farnesyl Diphosphate Synthase"/>
    <property type="match status" value="1"/>
</dbReference>
<dbReference type="SFLD" id="SFLDS00005">
    <property type="entry name" value="Isoprenoid_Synthase_Type_I"/>
    <property type="match status" value="1"/>
</dbReference>
<evidence type="ECO:0000256" key="2">
    <source>
        <dbReference type="ARBA" id="ARBA00022723"/>
    </source>
</evidence>
<dbReference type="GO" id="GO:0000287">
    <property type="term" value="F:magnesium ion binding"/>
    <property type="evidence" value="ECO:0007669"/>
    <property type="project" value="InterPro"/>
</dbReference>
<reference evidence="6" key="1">
    <citation type="journal article" date="2017" name="Biochem. Biophys. Res. Commun.">
        <title>Functional identification of a Lippia dulcis bornyl diphosphate synthase that contains a duplicated, inhibitory arginine-rich motif.</title>
        <authorList>
            <person name="Hurd M.C."/>
            <person name="Kwon M."/>
            <person name="Ro D.K."/>
        </authorList>
    </citation>
    <scope>NUCLEOTIDE SEQUENCE</scope>
</reference>
<dbReference type="InterPro" id="IPR001906">
    <property type="entry name" value="Terpene_synth_N"/>
</dbReference>
<dbReference type="SUPFAM" id="SSF48239">
    <property type="entry name" value="Terpenoid cyclases/Protein prenyltransferases"/>
    <property type="match status" value="1"/>
</dbReference>
<dbReference type="InterPro" id="IPR034741">
    <property type="entry name" value="Terpene_cyclase-like_1_C"/>
</dbReference>
<dbReference type="AlphaFoldDB" id="A0A2H4RGI1"/>
<comment type="cofactor">
    <cofactor evidence="1">
        <name>Mg(2+)</name>
        <dbReference type="ChEBI" id="CHEBI:18420"/>
    </cofactor>
</comment>
<protein>
    <submittedName>
        <fullName evidence="6">Linalool synthase</fullName>
    </submittedName>
</protein>
<dbReference type="PANTHER" id="PTHR31225">
    <property type="entry name" value="OS04G0344100 PROTEIN-RELATED"/>
    <property type="match status" value="1"/>
</dbReference>
<dbReference type="CDD" id="cd00684">
    <property type="entry name" value="Terpene_cyclase_plant_C1"/>
    <property type="match status" value="1"/>
</dbReference>
<dbReference type="Gene3D" id="1.50.10.130">
    <property type="entry name" value="Terpene synthase, N-terminal domain"/>
    <property type="match status" value="1"/>
</dbReference>
<dbReference type="InterPro" id="IPR036965">
    <property type="entry name" value="Terpene_synth_N_sf"/>
</dbReference>
<dbReference type="Pfam" id="PF03936">
    <property type="entry name" value="Terpene_synth_C"/>
    <property type="match status" value="1"/>
</dbReference>
<feature type="domain" description="Terpene synthase metal-binding" evidence="5">
    <location>
        <begin position="315"/>
        <end position="554"/>
    </location>
</feature>
<dbReference type="InterPro" id="IPR050148">
    <property type="entry name" value="Terpene_synthase-like"/>
</dbReference>
<accession>A0A2H4RGI1</accession>
<dbReference type="GO" id="GO:0010334">
    <property type="term" value="F:sesquiterpene synthase activity"/>
    <property type="evidence" value="ECO:0007669"/>
    <property type="project" value="UniProtKB-ARBA"/>
</dbReference>
<dbReference type="InterPro" id="IPR044814">
    <property type="entry name" value="Terpene_cyclase_plant_C1"/>
</dbReference>
<evidence type="ECO:0000259" key="4">
    <source>
        <dbReference type="Pfam" id="PF01397"/>
    </source>
</evidence>
<dbReference type="EMBL" id="MF133334">
    <property type="protein sequence ID" value="ATY48639.1"/>
    <property type="molecule type" value="mRNA"/>
</dbReference>
<name>A0A2H4RGI1_PHYDL</name>
<dbReference type="PANTHER" id="PTHR31225:SF9">
    <property type="entry name" value="TERPENE SYNTHASE 10"/>
    <property type="match status" value="1"/>
</dbReference>
<dbReference type="SFLD" id="SFLDG01019">
    <property type="entry name" value="Terpene_Cyclase_Like_1_C_Termi"/>
    <property type="match status" value="1"/>
</dbReference>
<dbReference type="SFLD" id="SFLDG01014">
    <property type="entry name" value="Terpene_Cyclase_Like_1_N-term"/>
    <property type="match status" value="1"/>
</dbReference>
<keyword evidence="3" id="KW-0460">Magnesium</keyword>
<keyword evidence="2" id="KW-0479">Metal-binding</keyword>
<dbReference type="InterPro" id="IPR008949">
    <property type="entry name" value="Isoprenoid_synthase_dom_sf"/>
</dbReference>
<feature type="domain" description="Terpene synthase N-terminal" evidence="4">
    <location>
        <begin position="73"/>
        <end position="258"/>
    </location>
</feature>
<dbReference type="GO" id="GO:0045339">
    <property type="term" value="P:farnesyl diphosphate catabolic process"/>
    <property type="evidence" value="ECO:0007669"/>
    <property type="project" value="UniProtKB-ARBA"/>
</dbReference>
<reference evidence="6" key="2">
    <citation type="submission" date="2017-05" db="EMBL/GenBank/DDBJ databases">
        <authorList>
            <person name="Song R."/>
            <person name="Chenine A.L."/>
            <person name="Ruprecht R.M."/>
        </authorList>
    </citation>
    <scope>NUCLEOTIDE SEQUENCE</scope>
</reference>
<dbReference type="InterPro" id="IPR008930">
    <property type="entry name" value="Terpenoid_cyclase/PrenylTrfase"/>
</dbReference>
<evidence type="ECO:0000259" key="5">
    <source>
        <dbReference type="Pfam" id="PF03936"/>
    </source>
</evidence>
<evidence type="ECO:0000256" key="3">
    <source>
        <dbReference type="ARBA" id="ARBA00022842"/>
    </source>
</evidence>
<dbReference type="SUPFAM" id="SSF48576">
    <property type="entry name" value="Terpenoid synthases"/>
    <property type="match status" value="1"/>
</dbReference>